<accession>L0A8U3</accession>
<comment type="similarity">
    <text evidence="1 4">Belongs to the V-ATPase D subunit family.</text>
</comment>
<comment type="subcellular location">
    <subcellularLocation>
        <location evidence="4">Cell membrane</location>
        <topology evidence="4">Peripheral membrane protein</topology>
    </subcellularLocation>
</comment>
<evidence type="ECO:0000256" key="2">
    <source>
        <dbReference type="ARBA" id="ARBA00022448"/>
    </source>
</evidence>
<dbReference type="GO" id="GO:0046961">
    <property type="term" value="F:proton-transporting ATPase activity, rotational mechanism"/>
    <property type="evidence" value="ECO:0007669"/>
    <property type="project" value="InterPro"/>
</dbReference>
<protein>
    <recommendedName>
        <fullName evidence="4">A-type ATP synthase subunit D</fullName>
    </recommendedName>
</protein>
<dbReference type="PANTHER" id="PTHR11671">
    <property type="entry name" value="V-TYPE ATP SYNTHASE SUBUNIT D"/>
    <property type="match status" value="1"/>
</dbReference>
<dbReference type="NCBIfam" id="NF001544">
    <property type="entry name" value="PRK00373.1-3"/>
    <property type="match status" value="1"/>
</dbReference>
<proteinExistence type="inferred from homology"/>
<dbReference type="eggNOG" id="arCOG04101">
    <property type="taxonomic scope" value="Archaea"/>
</dbReference>
<keyword evidence="4" id="KW-0375">Hydrogen ion transport</keyword>
<dbReference type="OrthoDB" id="117390at2157"/>
<dbReference type="InParanoid" id="L0A8U3"/>
<dbReference type="Pfam" id="PF01813">
    <property type="entry name" value="ATP-synt_D"/>
    <property type="match status" value="1"/>
</dbReference>
<evidence type="ECO:0000313" key="6">
    <source>
        <dbReference type="Proteomes" id="UP000010469"/>
    </source>
</evidence>
<keyword evidence="2 4" id="KW-0813">Transport</keyword>
<dbReference type="HOGENOM" id="CLU_069688_2_2_2"/>
<evidence type="ECO:0000313" key="5">
    <source>
        <dbReference type="EMBL" id="AFZ69839.1"/>
    </source>
</evidence>
<reference evidence="6" key="1">
    <citation type="submission" date="2012-03" db="EMBL/GenBank/DDBJ databases">
        <title>Complete genome of Caldisphaera lagunensis DSM 15908.</title>
        <authorList>
            <person name="Lucas S."/>
            <person name="Copeland A."/>
            <person name="Lapidus A."/>
            <person name="Glavina del Rio T."/>
            <person name="Dalin E."/>
            <person name="Tice H."/>
            <person name="Bruce D."/>
            <person name="Goodwin L."/>
            <person name="Pitluck S."/>
            <person name="Peters L."/>
            <person name="Mikhailova N."/>
            <person name="Teshima H."/>
            <person name="Kyrpides N."/>
            <person name="Mavromatis K."/>
            <person name="Ivanova N."/>
            <person name="Brettin T."/>
            <person name="Detter J.C."/>
            <person name="Han C."/>
            <person name="Larimer F."/>
            <person name="Land M."/>
            <person name="Hauser L."/>
            <person name="Markowitz V."/>
            <person name="Cheng J.-F."/>
            <person name="Hugenholtz P."/>
            <person name="Woyke T."/>
            <person name="Wu D."/>
            <person name="Spring S."/>
            <person name="Schroeder M."/>
            <person name="Brambilla E."/>
            <person name="Klenk H.-P."/>
            <person name="Eisen J.A."/>
        </authorList>
    </citation>
    <scope>NUCLEOTIDE SEQUENCE [LARGE SCALE GENOMIC DNA]</scope>
    <source>
        <strain evidence="6">DSM 15908 / JCM 11604 / IC-154</strain>
    </source>
</reference>
<organism evidence="5 6">
    <name type="scientific">Caldisphaera lagunensis (strain DSM 15908 / JCM 11604 / ANMR 0165 / IC-154)</name>
    <dbReference type="NCBI Taxonomy" id="1056495"/>
    <lineage>
        <taxon>Archaea</taxon>
        <taxon>Thermoproteota</taxon>
        <taxon>Thermoprotei</taxon>
        <taxon>Acidilobales</taxon>
        <taxon>Caldisphaeraceae</taxon>
        <taxon>Caldisphaera</taxon>
    </lineage>
</organism>
<evidence type="ECO:0000256" key="3">
    <source>
        <dbReference type="ARBA" id="ARBA00023065"/>
    </source>
</evidence>
<keyword evidence="6" id="KW-1185">Reference proteome</keyword>
<dbReference type="GO" id="GO:0046933">
    <property type="term" value="F:proton-transporting ATP synthase activity, rotational mechanism"/>
    <property type="evidence" value="ECO:0007669"/>
    <property type="project" value="UniProtKB-UniRule"/>
</dbReference>
<dbReference type="GO" id="GO:0005524">
    <property type="term" value="F:ATP binding"/>
    <property type="evidence" value="ECO:0007669"/>
    <property type="project" value="UniProtKB-UniRule"/>
</dbReference>
<dbReference type="HAMAP" id="MF_00271">
    <property type="entry name" value="ATP_synth_D_arch"/>
    <property type="match status" value="1"/>
</dbReference>
<keyword evidence="4" id="KW-0066">ATP synthesis</keyword>
<evidence type="ECO:0000256" key="4">
    <source>
        <dbReference type="HAMAP-Rule" id="MF_00271"/>
    </source>
</evidence>
<dbReference type="STRING" id="1056495.Calag_0047"/>
<evidence type="ECO:0000256" key="1">
    <source>
        <dbReference type="ARBA" id="ARBA00005850"/>
    </source>
</evidence>
<dbReference type="RefSeq" id="WP_015231737.1">
    <property type="nucleotide sequence ID" value="NC_019791.1"/>
</dbReference>
<sequence length="223" mass="26198">MSVDPRKTLPTKINLIRLKRDYAMIKRVRRIMEEKREVLLHYIRSTAEDYNKYQNEVFKNITDLFTMYYRGVASEGLSKVDLYASSIPESFTIKTGLRVLYSVRTPTFTPIMDTIAIPSLPPGSSPDLTISYIKLKELLPSILNLAMYEETILRLIDELKETQRLINALDYVILPSYLRTIKYINAVLDERMREDFVRLKILKRKRVEQEEKAKVVMEQQSPR</sequence>
<comment type="function">
    <text evidence="4">Component of the A-type ATP synthase that produces ATP from ADP in the presence of a proton gradient across the membrane.</text>
</comment>
<dbReference type="NCBIfam" id="TIGR00309">
    <property type="entry name" value="V_ATPase_subD"/>
    <property type="match status" value="1"/>
</dbReference>
<gene>
    <name evidence="4" type="primary">atpD</name>
    <name evidence="5" type="ordered locus">Calag_0047</name>
</gene>
<dbReference type="Proteomes" id="UP000010469">
    <property type="component" value="Chromosome"/>
</dbReference>
<dbReference type="KEGG" id="clg:Calag_0047"/>
<keyword evidence="3 4" id="KW-0406">Ion transport</keyword>
<keyword evidence="4" id="KW-1003">Cell membrane</keyword>
<dbReference type="GO" id="GO:0005886">
    <property type="term" value="C:plasma membrane"/>
    <property type="evidence" value="ECO:0007669"/>
    <property type="project" value="UniProtKB-SubCell"/>
</dbReference>
<dbReference type="GO" id="GO:0042777">
    <property type="term" value="P:proton motive force-driven plasma membrane ATP synthesis"/>
    <property type="evidence" value="ECO:0007669"/>
    <property type="project" value="UniProtKB-UniRule"/>
</dbReference>
<dbReference type="FunCoup" id="L0A8U3">
    <property type="interactions" value="179"/>
</dbReference>
<keyword evidence="4" id="KW-0472">Membrane</keyword>
<dbReference type="GeneID" id="14211307"/>
<name>L0A8U3_CALLD</name>
<dbReference type="InterPro" id="IPR002699">
    <property type="entry name" value="V_ATPase_D"/>
</dbReference>
<comment type="subunit">
    <text evidence="4">Has multiple subunits with at least A(3), B(3), C, D, E, F, H, I and proteolipid K(x).</text>
</comment>
<dbReference type="Gene3D" id="1.10.287.3240">
    <property type="match status" value="1"/>
</dbReference>
<dbReference type="EMBL" id="CP003378">
    <property type="protein sequence ID" value="AFZ69839.1"/>
    <property type="molecule type" value="Genomic_DNA"/>
</dbReference>
<dbReference type="AlphaFoldDB" id="L0A8U3"/>